<gene>
    <name evidence="4" type="ORF">E3O23_07310</name>
</gene>
<evidence type="ECO:0000256" key="1">
    <source>
        <dbReference type="SAM" id="MobiDB-lite"/>
    </source>
</evidence>
<dbReference type="OrthoDB" id="5126312at2"/>
<proteinExistence type="predicted"/>
<keyword evidence="2" id="KW-1133">Transmembrane helix</keyword>
<feature type="transmembrane region" description="Helical" evidence="2">
    <location>
        <begin position="78"/>
        <end position="100"/>
    </location>
</feature>
<keyword evidence="2" id="KW-0812">Transmembrane</keyword>
<feature type="signal peptide" evidence="3">
    <location>
        <begin position="1"/>
        <end position="23"/>
    </location>
</feature>
<feature type="transmembrane region" description="Helical" evidence="2">
    <location>
        <begin position="33"/>
        <end position="50"/>
    </location>
</feature>
<dbReference type="RefSeq" id="WP_134489613.1">
    <property type="nucleotide sequence ID" value="NZ_SOEZ01000038.1"/>
</dbReference>
<evidence type="ECO:0000313" key="4">
    <source>
        <dbReference type="EMBL" id="TFB51983.1"/>
    </source>
</evidence>
<evidence type="ECO:0000256" key="2">
    <source>
        <dbReference type="SAM" id="Phobius"/>
    </source>
</evidence>
<sequence>MTVDLRLAVPAAACWLSAGVLCAAPEQVAAAAGLLWLGSAAAIGIGLADRRPRPGWWRSRTPARAQGRAQDRPRRRSPWGTVGVSLAAAALVATVIAAGASARLPGEVRSAAERHAVVTGTITITTTPAETQSFRGFTGLSSRIRFRGTLTELRLGARTVRVSVPVVVFAESAASASRALEIGSSVRLTGTVQVARPGDAAAVLFFGRSPPEAGTGPSWWLAWAGELRRGFSDAASRLPGDGGDLLPGLAVGDTGAVSEELDASMKTSSLNHLPAVSGDTVVMRDGYTECSSSSKSTALSGVSAECQHLRSSLITGVFRC</sequence>
<reference evidence="4 5" key="1">
    <citation type="submission" date="2019-03" db="EMBL/GenBank/DDBJ databases">
        <title>Genomics of glacier-inhabiting Cryobacterium strains.</title>
        <authorList>
            <person name="Liu Q."/>
            <person name="Xin Y.-H."/>
        </authorList>
    </citation>
    <scope>NUCLEOTIDE SEQUENCE [LARGE SCALE GENOMIC DNA]</scope>
    <source>
        <strain evidence="4 5">Sr47</strain>
    </source>
</reference>
<accession>A0A4V3I6J3</accession>
<comment type="caution">
    <text evidence="4">The sequence shown here is derived from an EMBL/GenBank/DDBJ whole genome shotgun (WGS) entry which is preliminary data.</text>
</comment>
<keyword evidence="2" id="KW-0472">Membrane</keyword>
<name>A0A4V3I6J3_9MICO</name>
<protein>
    <submittedName>
        <fullName evidence="4">DUF4131 domain-containing protein</fullName>
    </submittedName>
</protein>
<dbReference type="Proteomes" id="UP000297866">
    <property type="component" value="Unassembled WGS sequence"/>
</dbReference>
<keyword evidence="5" id="KW-1185">Reference proteome</keyword>
<feature type="chain" id="PRO_5020521181" evidence="3">
    <location>
        <begin position="24"/>
        <end position="320"/>
    </location>
</feature>
<organism evidence="4 5">
    <name type="scientific">Cryobacterium tagatosivorans</name>
    <dbReference type="NCBI Taxonomy" id="1259199"/>
    <lineage>
        <taxon>Bacteria</taxon>
        <taxon>Bacillati</taxon>
        <taxon>Actinomycetota</taxon>
        <taxon>Actinomycetes</taxon>
        <taxon>Micrococcales</taxon>
        <taxon>Microbacteriaceae</taxon>
        <taxon>Cryobacterium</taxon>
    </lineage>
</organism>
<evidence type="ECO:0000313" key="5">
    <source>
        <dbReference type="Proteomes" id="UP000297866"/>
    </source>
</evidence>
<feature type="region of interest" description="Disordered" evidence="1">
    <location>
        <begin position="56"/>
        <end position="78"/>
    </location>
</feature>
<evidence type="ECO:0000256" key="3">
    <source>
        <dbReference type="SAM" id="SignalP"/>
    </source>
</evidence>
<dbReference type="EMBL" id="SOEZ01000038">
    <property type="protein sequence ID" value="TFB51983.1"/>
    <property type="molecule type" value="Genomic_DNA"/>
</dbReference>
<keyword evidence="3" id="KW-0732">Signal</keyword>
<dbReference type="AlphaFoldDB" id="A0A4V3I6J3"/>